<sequence>MKVSTTLAALLLTFSVGSAYAATEVSSQQAASLQSMGTISGSVRVADMDQAVSAIAKKAESQHASYYRVIAANSNDDSNNWRVAAEIYR</sequence>
<dbReference type="AlphaFoldDB" id="A0A411WPA8"/>
<dbReference type="InterPro" id="IPR036275">
    <property type="entry name" value="YdgH-like_sf"/>
</dbReference>
<dbReference type="InterPro" id="IPR051096">
    <property type="entry name" value="BhsA/McbA_stress_biofilm_assoc"/>
</dbReference>
<evidence type="ECO:0000256" key="1">
    <source>
        <dbReference type="ARBA" id="ARBA00022729"/>
    </source>
</evidence>
<dbReference type="Pfam" id="PF07338">
    <property type="entry name" value="YdgH_BhsA-like"/>
    <property type="match status" value="1"/>
</dbReference>
<keyword evidence="1 2" id="KW-0732">Signal</keyword>
<keyword evidence="5" id="KW-1185">Reference proteome</keyword>
<dbReference type="RefSeq" id="WP_130592971.1">
    <property type="nucleotide sequence ID" value="NZ_CP034752.1"/>
</dbReference>
<feature type="domain" description="YdgH/BhsA/McbA-like" evidence="3">
    <location>
        <begin position="33"/>
        <end position="89"/>
    </location>
</feature>
<dbReference type="Proteomes" id="UP000293154">
    <property type="component" value="Chromosome"/>
</dbReference>
<name>A0A411WPA8_9GAMM</name>
<evidence type="ECO:0000256" key="2">
    <source>
        <dbReference type="SAM" id="SignalP"/>
    </source>
</evidence>
<feature type="signal peptide" evidence="2">
    <location>
        <begin position="1"/>
        <end position="21"/>
    </location>
</feature>
<dbReference type="InterPro" id="IPR010854">
    <property type="entry name" value="YdgH/BhsA/McbA-like_dom"/>
</dbReference>
<evidence type="ECO:0000259" key="3">
    <source>
        <dbReference type="Pfam" id="PF07338"/>
    </source>
</evidence>
<reference evidence="4 5" key="1">
    <citation type="submission" date="2019-03" db="EMBL/GenBank/DDBJ databases">
        <title>Pragia sp. nov. isolated from the gut tract of Carduelis flavirostris.</title>
        <authorList>
            <person name="Ge Y."/>
        </authorList>
    </citation>
    <scope>NUCLEOTIDE SEQUENCE [LARGE SCALE GENOMIC DNA]</scope>
    <source>
        <strain evidence="4 5">CF-458</strain>
    </source>
</reference>
<dbReference type="InterPro" id="IPR025543">
    <property type="entry name" value="Dodecin-like"/>
</dbReference>
<protein>
    <submittedName>
        <fullName evidence="4">DUF1471 domain-containing protein</fullName>
    </submittedName>
</protein>
<organism evidence="4 5">
    <name type="scientific">Limnobaculum zhutongyuii</name>
    <dbReference type="NCBI Taxonomy" id="2498113"/>
    <lineage>
        <taxon>Bacteria</taxon>
        <taxon>Pseudomonadati</taxon>
        <taxon>Pseudomonadota</taxon>
        <taxon>Gammaproteobacteria</taxon>
        <taxon>Enterobacterales</taxon>
        <taxon>Budviciaceae</taxon>
        <taxon>Limnobaculum</taxon>
    </lineage>
</organism>
<gene>
    <name evidence="4" type="ORF">EKN56_17435</name>
</gene>
<dbReference type="KEGG" id="prag:EKN56_17435"/>
<dbReference type="EMBL" id="CP034752">
    <property type="protein sequence ID" value="QBH98017.1"/>
    <property type="molecule type" value="Genomic_DNA"/>
</dbReference>
<dbReference type="PANTHER" id="PTHR34156">
    <property type="entry name" value="OUTER MEMBRANE PROTEIN-RELATED-RELATED"/>
    <property type="match status" value="1"/>
</dbReference>
<evidence type="ECO:0000313" key="5">
    <source>
        <dbReference type="Proteomes" id="UP000293154"/>
    </source>
</evidence>
<accession>A0A411WPA8</accession>
<evidence type="ECO:0000313" key="4">
    <source>
        <dbReference type="EMBL" id="QBH98017.1"/>
    </source>
</evidence>
<dbReference type="Gene3D" id="3.30.1660.10">
    <property type="entry name" value="Flavin-binding protein dodecin"/>
    <property type="match status" value="1"/>
</dbReference>
<dbReference type="SUPFAM" id="SSF159871">
    <property type="entry name" value="YdgH-like"/>
    <property type="match status" value="1"/>
</dbReference>
<feature type="chain" id="PRO_5019195282" evidence="2">
    <location>
        <begin position="22"/>
        <end position="89"/>
    </location>
</feature>
<dbReference type="OrthoDB" id="6540461at2"/>
<proteinExistence type="predicted"/>